<evidence type="ECO:0000313" key="3">
    <source>
        <dbReference type="Proteomes" id="UP001500506"/>
    </source>
</evidence>
<organism evidence="2 3">
    <name type="scientific">Agromyces humatus</name>
    <dbReference type="NCBI Taxonomy" id="279573"/>
    <lineage>
        <taxon>Bacteria</taxon>
        <taxon>Bacillati</taxon>
        <taxon>Actinomycetota</taxon>
        <taxon>Actinomycetes</taxon>
        <taxon>Micrococcales</taxon>
        <taxon>Microbacteriaceae</taxon>
        <taxon>Agromyces</taxon>
    </lineage>
</organism>
<comment type="caution">
    <text evidence="2">The sequence shown here is derived from an EMBL/GenBank/DDBJ whole genome shotgun (WGS) entry which is preliminary data.</text>
</comment>
<feature type="transmembrane region" description="Helical" evidence="1">
    <location>
        <begin position="87"/>
        <end position="108"/>
    </location>
</feature>
<keyword evidence="3" id="KW-1185">Reference proteome</keyword>
<accession>A0ABP4WK15</accession>
<feature type="transmembrane region" description="Helical" evidence="1">
    <location>
        <begin position="51"/>
        <end position="75"/>
    </location>
</feature>
<keyword evidence="1" id="KW-1133">Transmembrane helix</keyword>
<dbReference type="EMBL" id="BAAANH010000002">
    <property type="protein sequence ID" value="GAA1755432.1"/>
    <property type="molecule type" value="Genomic_DNA"/>
</dbReference>
<name>A0ABP4WK15_9MICO</name>
<proteinExistence type="predicted"/>
<evidence type="ECO:0008006" key="4">
    <source>
        <dbReference type="Google" id="ProtNLM"/>
    </source>
</evidence>
<evidence type="ECO:0000313" key="2">
    <source>
        <dbReference type="EMBL" id="GAA1755432.1"/>
    </source>
</evidence>
<gene>
    <name evidence="2" type="ORF">GCM10009747_12030</name>
</gene>
<protein>
    <recommendedName>
        <fullName evidence="4">DUF2975 domain-containing protein</fullName>
    </recommendedName>
</protein>
<evidence type="ECO:0000256" key="1">
    <source>
        <dbReference type="SAM" id="Phobius"/>
    </source>
</evidence>
<sequence>MIMSKQNVPVVRIALGVLFFVALLMQFWLVPTAAAEYAARYPEYADLARPYVIVIGVAIGLFELALLAGWQVLSAAGGNTRTRRKRWWAIALLVALGSSGAMFVGVFVHAGSVAGVGGPPMLFGLLVSLAVVICAIVLRRKALEFTLEDGNDWAPRPANARQ</sequence>
<feature type="transmembrane region" description="Helical" evidence="1">
    <location>
        <begin position="120"/>
        <end position="138"/>
    </location>
</feature>
<keyword evidence="1" id="KW-0472">Membrane</keyword>
<reference evidence="3" key="1">
    <citation type="journal article" date="2019" name="Int. J. Syst. Evol. Microbiol.">
        <title>The Global Catalogue of Microorganisms (GCM) 10K type strain sequencing project: providing services to taxonomists for standard genome sequencing and annotation.</title>
        <authorList>
            <consortium name="The Broad Institute Genomics Platform"/>
            <consortium name="The Broad Institute Genome Sequencing Center for Infectious Disease"/>
            <person name="Wu L."/>
            <person name="Ma J."/>
        </authorList>
    </citation>
    <scope>NUCLEOTIDE SEQUENCE [LARGE SCALE GENOMIC DNA]</scope>
    <source>
        <strain evidence="3">JCM 14319</strain>
    </source>
</reference>
<dbReference type="Proteomes" id="UP001500506">
    <property type="component" value="Unassembled WGS sequence"/>
</dbReference>
<keyword evidence="1" id="KW-0812">Transmembrane</keyword>